<feature type="region of interest" description="Disordered" evidence="1">
    <location>
        <begin position="51"/>
        <end position="82"/>
    </location>
</feature>
<dbReference type="Proteomes" id="UP000026961">
    <property type="component" value="Chromosome 4"/>
</dbReference>
<evidence type="ECO:0000313" key="2">
    <source>
        <dbReference type="EnsemblPlants" id="OGLUM04G11650.1"/>
    </source>
</evidence>
<name>A0A0D9ZKI7_9ORYZ</name>
<reference evidence="2" key="2">
    <citation type="submission" date="2018-05" db="EMBL/GenBank/DDBJ databases">
        <title>OgluRS3 (Oryza glumaepatula Reference Sequence Version 3).</title>
        <authorList>
            <person name="Zhang J."/>
            <person name="Kudrna D."/>
            <person name="Lee S."/>
            <person name="Talag J."/>
            <person name="Welchert J."/>
            <person name="Wing R.A."/>
        </authorList>
    </citation>
    <scope>NUCLEOTIDE SEQUENCE [LARGE SCALE GENOMIC DNA]</scope>
</reference>
<dbReference type="HOGENOM" id="CLU_2562066_0_0_1"/>
<keyword evidence="3" id="KW-1185">Reference proteome</keyword>
<dbReference type="AlphaFoldDB" id="A0A0D9ZKI7"/>
<organism evidence="2">
    <name type="scientific">Oryza glumipatula</name>
    <dbReference type="NCBI Taxonomy" id="40148"/>
    <lineage>
        <taxon>Eukaryota</taxon>
        <taxon>Viridiplantae</taxon>
        <taxon>Streptophyta</taxon>
        <taxon>Embryophyta</taxon>
        <taxon>Tracheophyta</taxon>
        <taxon>Spermatophyta</taxon>
        <taxon>Magnoliopsida</taxon>
        <taxon>Liliopsida</taxon>
        <taxon>Poales</taxon>
        <taxon>Poaceae</taxon>
        <taxon>BOP clade</taxon>
        <taxon>Oryzoideae</taxon>
        <taxon>Oryzeae</taxon>
        <taxon>Oryzinae</taxon>
        <taxon>Oryza</taxon>
    </lineage>
</organism>
<dbReference type="EnsemblPlants" id="OGLUM04G11650.1">
    <property type="protein sequence ID" value="OGLUM04G11650.1"/>
    <property type="gene ID" value="OGLUM04G11650"/>
</dbReference>
<dbReference type="Gramene" id="OGLUM04G11650.1">
    <property type="protein sequence ID" value="OGLUM04G11650.1"/>
    <property type="gene ID" value="OGLUM04G11650"/>
</dbReference>
<evidence type="ECO:0000313" key="3">
    <source>
        <dbReference type="Proteomes" id="UP000026961"/>
    </source>
</evidence>
<proteinExistence type="predicted"/>
<feature type="compositionally biased region" description="Basic and acidic residues" evidence="1">
    <location>
        <begin position="71"/>
        <end position="82"/>
    </location>
</feature>
<reference evidence="2" key="1">
    <citation type="submission" date="2015-04" db="UniProtKB">
        <authorList>
            <consortium name="EnsemblPlants"/>
        </authorList>
    </citation>
    <scope>IDENTIFICATION</scope>
</reference>
<sequence>MSSASASALLSSPASLPVIELPVAALEPVVSSSLPSLLQLSPTATTLAPAAPAVLQSPWLAKGERKRKKERREEEGRKNKER</sequence>
<accession>A0A0D9ZKI7</accession>
<evidence type="ECO:0000256" key="1">
    <source>
        <dbReference type="SAM" id="MobiDB-lite"/>
    </source>
</evidence>
<protein>
    <submittedName>
        <fullName evidence="2">Uncharacterized protein</fullName>
    </submittedName>
</protein>